<evidence type="ECO:0000313" key="3">
    <source>
        <dbReference type="Proteomes" id="UP000184000"/>
    </source>
</evidence>
<proteinExistence type="predicted"/>
<evidence type="ECO:0000256" key="1">
    <source>
        <dbReference type="SAM" id="MobiDB-lite"/>
    </source>
</evidence>
<feature type="region of interest" description="Disordered" evidence="1">
    <location>
        <begin position="114"/>
        <end position="135"/>
    </location>
</feature>
<name>A0A1M5P6I3_9GAMM</name>
<evidence type="ECO:0000313" key="2">
    <source>
        <dbReference type="EMBL" id="SHG97372.1"/>
    </source>
</evidence>
<protein>
    <submittedName>
        <fullName evidence="2">Uncharacterized protein</fullName>
    </submittedName>
</protein>
<dbReference type="RefSeq" id="WP_073300678.1">
    <property type="nucleotide sequence ID" value="NZ_FQXA01000003.1"/>
</dbReference>
<dbReference type="Proteomes" id="UP000184000">
    <property type="component" value="Unassembled WGS sequence"/>
</dbReference>
<sequence length="182" mass="19588">MTCVACGYQPTEKERAEQPYACPRCEPESWRPSLAQATKDCFKSLAKAALGSQLIGGVADRRRFAKGFADAMDDLEAMNDPRNTAHSIAAAHEQRRASPGLVRTSFGWVGSLWPAKKESKGGPAKRDMTPQEEAAQLSEAVTHALDQVETVVHAYQQSRSPVTASTPESPPETSAQTASKAS</sequence>
<dbReference type="GeneID" id="98637637"/>
<gene>
    <name evidence="2" type="ORF">SAMN02744645_2001</name>
</gene>
<dbReference type="EMBL" id="FQXA01000003">
    <property type="protein sequence ID" value="SHG97372.1"/>
    <property type="molecule type" value="Genomic_DNA"/>
</dbReference>
<feature type="region of interest" description="Disordered" evidence="1">
    <location>
        <begin position="154"/>
        <end position="182"/>
    </location>
</feature>
<dbReference type="AlphaFoldDB" id="A0A1M5P6I3"/>
<feature type="compositionally biased region" description="Basic and acidic residues" evidence="1">
    <location>
        <begin position="115"/>
        <end position="129"/>
    </location>
</feature>
<feature type="compositionally biased region" description="Polar residues" evidence="1">
    <location>
        <begin position="155"/>
        <end position="182"/>
    </location>
</feature>
<organism evidence="2 3">
    <name type="scientific">Stutzerimonas xanthomarina DSM 18231</name>
    <dbReference type="NCBI Taxonomy" id="1403346"/>
    <lineage>
        <taxon>Bacteria</taxon>
        <taxon>Pseudomonadati</taxon>
        <taxon>Pseudomonadota</taxon>
        <taxon>Gammaproteobacteria</taxon>
        <taxon>Pseudomonadales</taxon>
        <taxon>Pseudomonadaceae</taxon>
        <taxon>Stutzerimonas</taxon>
    </lineage>
</organism>
<accession>A0A1M5P6I3</accession>
<reference evidence="2 3" key="1">
    <citation type="submission" date="2016-11" db="EMBL/GenBank/DDBJ databases">
        <authorList>
            <person name="Jaros S."/>
            <person name="Januszkiewicz K."/>
            <person name="Wedrychowicz H."/>
        </authorList>
    </citation>
    <scope>NUCLEOTIDE SEQUENCE [LARGE SCALE GENOMIC DNA]</scope>
    <source>
        <strain evidence="2 3">DSM 18231</strain>
    </source>
</reference>